<dbReference type="InterPro" id="IPR050363">
    <property type="entry name" value="MIP/Aquaporin"/>
</dbReference>
<dbReference type="PANTHER" id="PTHR43829:SF24">
    <property type="entry name" value="MIP AQUAPORIN (EUROFUNG)"/>
    <property type="match status" value="1"/>
</dbReference>
<evidence type="ECO:0000313" key="10">
    <source>
        <dbReference type="Proteomes" id="UP001150941"/>
    </source>
</evidence>
<feature type="transmembrane region" description="Helical" evidence="8">
    <location>
        <begin position="296"/>
        <end position="319"/>
    </location>
</feature>
<dbReference type="RefSeq" id="XP_058328090.1">
    <property type="nucleotide sequence ID" value="XM_058477745.1"/>
</dbReference>
<evidence type="ECO:0000313" key="9">
    <source>
        <dbReference type="EMBL" id="KAJ5223907.1"/>
    </source>
</evidence>
<keyword evidence="5 8" id="KW-1133">Transmembrane helix</keyword>
<feature type="compositionally biased region" description="Low complexity" evidence="7">
    <location>
        <begin position="25"/>
        <end position="47"/>
    </location>
</feature>
<gene>
    <name evidence="9" type="ORF">N7468_008449</name>
</gene>
<dbReference type="Gene3D" id="1.20.1080.10">
    <property type="entry name" value="Glycerol uptake facilitator protein"/>
    <property type="match status" value="1"/>
</dbReference>
<evidence type="ECO:0000256" key="6">
    <source>
        <dbReference type="ARBA" id="ARBA00023136"/>
    </source>
</evidence>
<feature type="transmembrane region" description="Helical" evidence="8">
    <location>
        <begin position="331"/>
        <end position="350"/>
    </location>
</feature>
<dbReference type="PRINTS" id="PR00783">
    <property type="entry name" value="MINTRINSICP"/>
</dbReference>
<feature type="transmembrane region" description="Helical" evidence="8">
    <location>
        <begin position="371"/>
        <end position="393"/>
    </location>
</feature>
<keyword evidence="3" id="KW-0813">Transport</keyword>
<reference evidence="9" key="2">
    <citation type="journal article" date="2023" name="IMA Fungus">
        <title>Comparative genomic study of the Penicillium genus elucidates a diverse pangenome and 15 lateral gene transfer events.</title>
        <authorList>
            <person name="Petersen C."/>
            <person name="Sorensen T."/>
            <person name="Nielsen M.R."/>
            <person name="Sondergaard T.E."/>
            <person name="Sorensen J.L."/>
            <person name="Fitzpatrick D.A."/>
            <person name="Frisvad J.C."/>
            <person name="Nielsen K.L."/>
        </authorList>
    </citation>
    <scope>NUCLEOTIDE SEQUENCE</scope>
    <source>
        <strain evidence="9">IBT 19713</strain>
    </source>
</reference>
<dbReference type="Pfam" id="PF00230">
    <property type="entry name" value="MIP"/>
    <property type="match status" value="1"/>
</dbReference>
<feature type="compositionally biased region" description="Polar residues" evidence="7">
    <location>
        <begin position="149"/>
        <end position="161"/>
    </location>
</feature>
<sequence>MGDKDPEKNTSHPPETPLTPLQPIQEQESSTEESGSSSTAVSGDSSSPPHDKTQRSPPSRPHLSLHNQPPFSPRSPRNGQLPPTPARDQPQTPLERAAMSRHPTESASTYDRPPNPQRISRGPPNSLAGRNPYDPTPRQGEVYMDPEYQQLNPRYGNQNETPVWGLAKPLPRVVRPGMRRGRSSQQEAYQAEPPGDSQPAPALDNTPGLSNRQSNTSQRAAPASYSSAAQQDVPKEHAIYAPQPDGLLRPMESEPSQGDLGQRPEMPANEADMQHEQKEEFLNQWVKIRHYMKEPFAECLATAVAVFIGLTGTLAVTTAGEKAGSKLSENWSWGLGFMIGIYLAGGVSGAHLNPGISIALWIFRGFPGRRCCYYIAAQFVGSLIAAGLAYCIYRDAILHLAPTLPADASGLGFYTGPMNYVSSVTAFFTEFVGDAILLCVIFALGDDGNAPPGAGMHSFVIGLVIYVLCISLGYNDGGCFNPARDIGPRLVALMAGYGRTTFVDRGGWWFWGGWVATISGSLAGAALYDIFIFIGGESPINYAPRRRRRARLKKENKWRKRLGIGKEKVPSLEEGIKKLEHEQ</sequence>
<name>A0A9W9TIB3_9EURO</name>
<organism evidence="9 10">
    <name type="scientific">Penicillium chermesinum</name>
    <dbReference type="NCBI Taxonomy" id="63820"/>
    <lineage>
        <taxon>Eukaryota</taxon>
        <taxon>Fungi</taxon>
        <taxon>Dikarya</taxon>
        <taxon>Ascomycota</taxon>
        <taxon>Pezizomycotina</taxon>
        <taxon>Eurotiomycetes</taxon>
        <taxon>Eurotiomycetidae</taxon>
        <taxon>Eurotiales</taxon>
        <taxon>Aspergillaceae</taxon>
        <taxon>Penicillium</taxon>
    </lineage>
</organism>
<evidence type="ECO:0000256" key="4">
    <source>
        <dbReference type="ARBA" id="ARBA00022692"/>
    </source>
</evidence>
<dbReference type="AlphaFoldDB" id="A0A9W9TIB3"/>
<evidence type="ECO:0000256" key="5">
    <source>
        <dbReference type="ARBA" id="ARBA00022989"/>
    </source>
</evidence>
<dbReference type="InterPro" id="IPR023271">
    <property type="entry name" value="Aquaporin-like"/>
</dbReference>
<dbReference type="Proteomes" id="UP001150941">
    <property type="component" value="Unassembled WGS sequence"/>
</dbReference>
<feature type="region of interest" description="Disordered" evidence="7">
    <location>
        <begin position="1"/>
        <end position="266"/>
    </location>
</feature>
<comment type="caution">
    <text evidence="9">The sequence shown here is derived from an EMBL/GenBank/DDBJ whole genome shotgun (WGS) entry which is preliminary data.</text>
</comment>
<feature type="compositionally biased region" description="Polar residues" evidence="7">
    <location>
        <begin position="207"/>
        <end position="216"/>
    </location>
</feature>
<dbReference type="PANTHER" id="PTHR43829">
    <property type="entry name" value="AQUAPORIN OR AQUAGLYCEROPORIN RELATED"/>
    <property type="match status" value="1"/>
</dbReference>
<accession>A0A9W9TIB3</accession>
<feature type="transmembrane region" description="Helical" evidence="8">
    <location>
        <begin position="420"/>
        <end position="444"/>
    </location>
</feature>
<keyword evidence="6 8" id="KW-0472">Membrane</keyword>
<dbReference type="SUPFAM" id="SSF81338">
    <property type="entry name" value="Aquaporin-like"/>
    <property type="match status" value="1"/>
</dbReference>
<dbReference type="GO" id="GO:0015250">
    <property type="term" value="F:water channel activity"/>
    <property type="evidence" value="ECO:0007669"/>
    <property type="project" value="TreeGrafter"/>
</dbReference>
<dbReference type="EMBL" id="JAPQKS010000006">
    <property type="protein sequence ID" value="KAJ5223907.1"/>
    <property type="molecule type" value="Genomic_DNA"/>
</dbReference>
<reference evidence="9" key="1">
    <citation type="submission" date="2022-11" db="EMBL/GenBank/DDBJ databases">
        <authorList>
            <person name="Petersen C."/>
        </authorList>
    </citation>
    <scope>NUCLEOTIDE SEQUENCE</scope>
    <source>
        <strain evidence="9">IBT 19713</strain>
    </source>
</reference>
<dbReference type="GO" id="GO:0005886">
    <property type="term" value="C:plasma membrane"/>
    <property type="evidence" value="ECO:0007669"/>
    <property type="project" value="TreeGrafter"/>
</dbReference>
<evidence type="ECO:0000256" key="3">
    <source>
        <dbReference type="ARBA" id="ARBA00022448"/>
    </source>
</evidence>
<dbReference type="CDD" id="cd00333">
    <property type="entry name" value="MIP"/>
    <property type="match status" value="1"/>
</dbReference>
<evidence type="ECO:0000256" key="1">
    <source>
        <dbReference type="ARBA" id="ARBA00004141"/>
    </source>
</evidence>
<keyword evidence="10" id="KW-1185">Reference proteome</keyword>
<protein>
    <submittedName>
        <fullName evidence="9">Glycerol uptake facilitator protein</fullName>
    </submittedName>
</protein>
<keyword evidence="4 8" id="KW-0812">Transmembrane</keyword>
<dbReference type="NCBIfam" id="TIGR00861">
    <property type="entry name" value="MIP"/>
    <property type="match status" value="1"/>
</dbReference>
<dbReference type="GeneID" id="83205048"/>
<feature type="transmembrane region" description="Helical" evidence="8">
    <location>
        <begin position="456"/>
        <end position="474"/>
    </location>
</feature>
<feature type="transmembrane region" description="Helical" evidence="8">
    <location>
        <begin position="508"/>
        <end position="536"/>
    </location>
</feature>
<dbReference type="GO" id="GO:0015254">
    <property type="term" value="F:glycerol channel activity"/>
    <property type="evidence" value="ECO:0007669"/>
    <property type="project" value="TreeGrafter"/>
</dbReference>
<comment type="subcellular location">
    <subcellularLocation>
        <location evidence="1">Membrane</location>
        <topology evidence="1">Multi-pass membrane protein</topology>
    </subcellularLocation>
</comment>
<dbReference type="OrthoDB" id="3222at2759"/>
<proteinExistence type="inferred from homology"/>
<dbReference type="InterPro" id="IPR000425">
    <property type="entry name" value="MIP"/>
</dbReference>
<evidence type="ECO:0000256" key="8">
    <source>
        <dbReference type="SAM" id="Phobius"/>
    </source>
</evidence>
<comment type="similarity">
    <text evidence="2">Belongs to the MIP/aquaporin (TC 1.A.8) family.</text>
</comment>
<evidence type="ECO:0000256" key="7">
    <source>
        <dbReference type="SAM" id="MobiDB-lite"/>
    </source>
</evidence>
<evidence type="ECO:0000256" key="2">
    <source>
        <dbReference type="ARBA" id="ARBA00006175"/>
    </source>
</evidence>
<feature type="compositionally biased region" description="Basic and acidic residues" evidence="7">
    <location>
        <begin position="1"/>
        <end position="10"/>
    </location>
</feature>
<feature type="compositionally biased region" description="Low complexity" evidence="7">
    <location>
        <begin position="217"/>
        <end position="231"/>
    </location>
</feature>